<keyword evidence="1" id="KW-0560">Oxidoreductase</keyword>
<name>A0ABP7GS44_9MICO</name>
<dbReference type="Pfam" id="PF02826">
    <property type="entry name" value="2-Hacid_dh_C"/>
    <property type="match status" value="1"/>
</dbReference>
<gene>
    <name evidence="4" type="ORF">GCM10022240_26180</name>
</gene>
<dbReference type="EMBL" id="BAABAF010000009">
    <property type="protein sequence ID" value="GAA3772969.1"/>
    <property type="molecule type" value="Genomic_DNA"/>
</dbReference>
<keyword evidence="5" id="KW-1185">Reference proteome</keyword>
<keyword evidence="2" id="KW-0520">NAD</keyword>
<protein>
    <submittedName>
        <fullName evidence="4">D-2-hydroxyacid dehydrogenase</fullName>
    </submittedName>
</protein>
<evidence type="ECO:0000256" key="2">
    <source>
        <dbReference type="ARBA" id="ARBA00023027"/>
    </source>
</evidence>
<evidence type="ECO:0000313" key="5">
    <source>
        <dbReference type="Proteomes" id="UP001500540"/>
    </source>
</evidence>
<reference evidence="5" key="1">
    <citation type="journal article" date="2019" name="Int. J. Syst. Evol. Microbiol.">
        <title>The Global Catalogue of Microorganisms (GCM) 10K type strain sequencing project: providing services to taxonomists for standard genome sequencing and annotation.</title>
        <authorList>
            <consortium name="The Broad Institute Genomics Platform"/>
            <consortium name="The Broad Institute Genome Sequencing Center for Infectious Disease"/>
            <person name="Wu L."/>
            <person name="Ma J."/>
        </authorList>
    </citation>
    <scope>NUCLEOTIDE SEQUENCE [LARGE SCALE GENOMIC DNA]</scope>
    <source>
        <strain evidence="5">JCM 16950</strain>
    </source>
</reference>
<organism evidence="4 5">
    <name type="scientific">Microbacterium kribbense</name>
    <dbReference type="NCBI Taxonomy" id="433645"/>
    <lineage>
        <taxon>Bacteria</taxon>
        <taxon>Bacillati</taxon>
        <taxon>Actinomycetota</taxon>
        <taxon>Actinomycetes</taxon>
        <taxon>Micrococcales</taxon>
        <taxon>Microbacteriaceae</taxon>
        <taxon>Microbacterium</taxon>
    </lineage>
</organism>
<comment type="caution">
    <text evidence="4">The sequence shown here is derived from an EMBL/GenBank/DDBJ whole genome shotgun (WGS) entry which is preliminary data.</text>
</comment>
<proteinExistence type="predicted"/>
<dbReference type="Proteomes" id="UP001500540">
    <property type="component" value="Unassembled WGS sequence"/>
</dbReference>
<dbReference type="CDD" id="cd05300">
    <property type="entry name" value="2-Hacid_dh_1"/>
    <property type="match status" value="1"/>
</dbReference>
<dbReference type="Gene3D" id="3.40.50.720">
    <property type="entry name" value="NAD(P)-binding Rossmann-like Domain"/>
    <property type="match status" value="2"/>
</dbReference>
<dbReference type="PANTHER" id="PTHR43333">
    <property type="entry name" value="2-HACID_DH_C DOMAIN-CONTAINING PROTEIN"/>
    <property type="match status" value="1"/>
</dbReference>
<sequence length="352" mass="37815">MQYGADRLRVAVAAPLSRDLAPLLTQLENRIELDYQPDLLPPMRFPADFSGDPAYRRTASQQTRYELMVDTADALYGIPNGDPRALRRTIDANPGLRWVHTMAAGGGGQVRAANLSPMQLEQVVFSTSAGVHGGPLAEFALLGLLAGAKSLTRLRQQHRNHVWSDRWAMGQIAEQDILLIGLGGIGRVIAQYLNALGAHVMGMSRRNAPVAGVHELIEPTELASAIRRADGIVLSLPGTDQTNGLLGAELLSAVTPGVTIVNVGRGTVVDEPALIEALEDGRVGFAALDVFAIEPLPASSALWLREDVLISPHTAGLSTQEEERIVRLFASNATALLDGHPLRSAMDPDHFY</sequence>
<feature type="domain" description="D-isomer specific 2-hydroxyacid dehydrogenase NAD-binding" evidence="3">
    <location>
        <begin position="144"/>
        <end position="315"/>
    </location>
</feature>
<evidence type="ECO:0000256" key="1">
    <source>
        <dbReference type="ARBA" id="ARBA00023002"/>
    </source>
</evidence>
<dbReference type="RefSeq" id="WP_344784346.1">
    <property type="nucleotide sequence ID" value="NZ_BAABAF010000009.1"/>
</dbReference>
<evidence type="ECO:0000259" key="3">
    <source>
        <dbReference type="Pfam" id="PF02826"/>
    </source>
</evidence>
<evidence type="ECO:0000313" key="4">
    <source>
        <dbReference type="EMBL" id="GAA3772969.1"/>
    </source>
</evidence>
<accession>A0ABP7GS44</accession>
<dbReference type="PANTHER" id="PTHR43333:SF1">
    <property type="entry name" value="D-ISOMER SPECIFIC 2-HYDROXYACID DEHYDROGENASE NAD-BINDING DOMAIN-CONTAINING PROTEIN"/>
    <property type="match status" value="1"/>
</dbReference>
<dbReference type="SUPFAM" id="SSF51735">
    <property type="entry name" value="NAD(P)-binding Rossmann-fold domains"/>
    <property type="match status" value="1"/>
</dbReference>
<dbReference type="InterPro" id="IPR006140">
    <property type="entry name" value="D-isomer_DH_NAD-bd"/>
</dbReference>
<dbReference type="InterPro" id="IPR036291">
    <property type="entry name" value="NAD(P)-bd_dom_sf"/>
</dbReference>